<dbReference type="Proteomes" id="UP000646877">
    <property type="component" value="Unassembled WGS sequence"/>
</dbReference>
<evidence type="ECO:0000313" key="4">
    <source>
        <dbReference type="Proteomes" id="UP001304419"/>
    </source>
</evidence>
<dbReference type="Proteomes" id="UP001304419">
    <property type="component" value="Chromosome 2"/>
</dbReference>
<dbReference type="PANTHER" id="PTHR35802:SF1">
    <property type="entry name" value="PROTEASE SYNTHASE AND SPORULATION PROTEIN PAI 2"/>
    <property type="match status" value="1"/>
</dbReference>
<proteinExistence type="predicted"/>
<dbReference type="EMBL" id="CP137579">
    <property type="protein sequence ID" value="WOX30896.1"/>
    <property type="molecule type" value="Genomic_DNA"/>
</dbReference>
<dbReference type="AlphaFoldDB" id="A0A8I2H8I7"/>
<dbReference type="InterPro" id="IPR012349">
    <property type="entry name" value="Split_barrel_FMN-bd"/>
</dbReference>
<gene>
    <name evidence="1" type="ORF">F9Y85_05935</name>
    <name evidence="2" type="ORF">R5H13_23750</name>
</gene>
<name>A0A8I2H8I7_9GAMM</name>
<evidence type="ECO:0000313" key="3">
    <source>
        <dbReference type="Proteomes" id="UP000646877"/>
    </source>
</evidence>
<dbReference type="SUPFAM" id="SSF50475">
    <property type="entry name" value="FMN-binding split barrel"/>
    <property type="match status" value="1"/>
</dbReference>
<organism evidence="1 3">
    <name type="scientific">Pseudoalteromonas maricaloris</name>
    <dbReference type="NCBI Taxonomy" id="184924"/>
    <lineage>
        <taxon>Bacteria</taxon>
        <taxon>Pseudomonadati</taxon>
        <taxon>Pseudomonadota</taxon>
        <taxon>Gammaproteobacteria</taxon>
        <taxon>Alteromonadales</taxon>
        <taxon>Pseudoalteromonadaceae</taxon>
        <taxon>Pseudoalteromonas</taxon>
    </lineage>
</organism>
<dbReference type="EMBL" id="WEIA01000003">
    <property type="protein sequence ID" value="NLR20865.1"/>
    <property type="molecule type" value="Genomic_DNA"/>
</dbReference>
<reference evidence="1" key="1">
    <citation type="submission" date="2019-10" db="EMBL/GenBank/DDBJ databases">
        <authorList>
            <person name="Paulsen S."/>
        </authorList>
    </citation>
    <scope>NUCLEOTIDE SEQUENCE</scope>
    <source>
        <strain evidence="1">LMG 19692</strain>
    </source>
</reference>
<keyword evidence="4" id="KW-1185">Reference proteome</keyword>
<reference evidence="2 4" key="2">
    <citation type="submission" date="2023-10" db="EMBL/GenBank/DDBJ databases">
        <title>To unveil natural product biosynthetic capacity in Pseudoalteromonas.</title>
        <authorList>
            <person name="Wang J."/>
        </authorList>
    </citation>
    <scope>NUCLEOTIDE SEQUENCE [LARGE SCALE GENOMIC DNA]</scope>
    <source>
        <strain evidence="2 4">DSM 15914</strain>
    </source>
</reference>
<dbReference type="PANTHER" id="PTHR35802">
    <property type="entry name" value="PROTEASE SYNTHASE AND SPORULATION PROTEIN PAI 2"/>
    <property type="match status" value="1"/>
</dbReference>
<sequence length="193" mass="21886">MSYPRNYYVESNPNILRSVITKHPLATLTVIQEGKINTVFVPLTLSEDHAYLLGHATKDNPIFHADGVIQAVFHCEDHYLSPAVIPDIKLPTWLYANVIVEGELALIATDDEKYASMQAQITHFEQFSNSDWQLDSVPANQRQSLFNAINFFKIKINTMHGAFKLSQNQSSDIRAKIKTHLQPLKPAMYSLFV</sequence>
<dbReference type="InterPro" id="IPR007396">
    <property type="entry name" value="TR_PAI2-type"/>
</dbReference>
<dbReference type="Gene3D" id="2.30.110.10">
    <property type="entry name" value="Electron Transport, Fmn-binding Protein, Chain A"/>
    <property type="match status" value="1"/>
</dbReference>
<accession>A0A8I2H8I7</accession>
<evidence type="ECO:0000313" key="1">
    <source>
        <dbReference type="EMBL" id="NLR20865.1"/>
    </source>
</evidence>
<dbReference type="RefSeq" id="WP_039496645.1">
    <property type="nucleotide sequence ID" value="NZ_CBCSDF010000004.1"/>
</dbReference>
<evidence type="ECO:0000313" key="2">
    <source>
        <dbReference type="EMBL" id="WOX30896.1"/>
    </source>
</evidence>
<protein>
    <submittedName>
        <fullName evidence="1 2">Transcriptional regulator</fullName>
    </submittedName>
</protein>
<dbReference type="Pfam" id="PF04299">
    <property type="entry name" value="FMN_bind_2"/>
    <property type="match status" value="1"/>
</dbReference>